<sequence>MSIYNLLNLISIFLIFCANTEENTFRTIKLIKMGNCLAKKSGAKNVGNPDSKFRNVAEIKDDDLKAIFKEFDLNGDGFIQKDELNQVMTKMGQAPTNEELTAMFNAADKDQDGNIDFEEFLLIAHANPLSLSLKAVFDELDVDGDSYITRSELRTAFQKMGHNLSDQDIKQIYKHVDANQDGKINFDEFCKMMTKKK</sequence>
<accession>A0A0K0EX76</accession>
<evidence type="ECO:0000313" key="6">
    <source>
        <dbReference type="Proteomes" id="UP000035680"/>
    </source>
</evidence>
<dbReference type="AlphaFoldDB" id="A0A0K0EX76"/>
<dbReference type="InterPro" id="IPR050145">
    <property type="entry name" value="Centrin_CML-like"/>
</dbReference>
<feature type="signal peptide" evidence="4">
    <location>
        <begin position="1"/>
        <end position="20"/>
    </location>
</feature>
<evidence type="ECO:0000256" key="3">
    <source>
        <dbReference type="ARBA" id="ARBA00022837"/>
    </source>
</evidence>
<dbReference type="PROSITE" id="PS00018">
    <property type="entry name" value="EF_HAND_1"/>
    <property type="match status" value="3"/>
</dbReference>
<dbReference type="PANTHER" id="PTHR23050">
    <property type="entry name" value="CALCIUM BINDING PROTEIN"/>
    <property type="match status" value="1"/>
</dbReference>
<dbReference type="FunFam" id="1.10.238.10:FF:000003">
    <property type="entry name" value="Calmodulin A"/>
    <property type="match status" value="1"/>
</dbReference>
<reference evidence="6" key="1">
    <citation type="submission" date="2014-07" db="EMBL/GenBank/DDBJ databases">
        <authorList>
            <person name="Martin A.A"/>
            <person name="De Silva N."/>
        </authorList>
    </citation>
    <scope>NUCLEOTIDE SEQUENCE</scope>
</reference>
<keyword evidence="1" id="KW-0479">Metal-binding</keyword>
<dbReference type="SMART" id="SM00054">
    <property type="entry name" value="EFh"/>
    <property type="match status" value="4"/>
</dbReference>
<evidence type="ECO:0000256" key="4">
    <source>
        <dbReference type="SAM" id="SignalP"/>
    </source>
</evidence>
<protein>
    <submittedName>
        <fullName evidence="7">Calmodulin-like protein 3 (inferred by orthology to a human protein)</fullName>
    </submittedName>
</protein>
<organism evidence="6 7">
    <name type="scientific">Strongyloides venezuelensis</name>
    <name type="common">Threadworm</name>
    <dbReference type="NCBI Taxonomy" id="75913"/>
    <lineage>
        <taxon>Eukaryota</taxon>
        <taxon>Metazoa</taxon>
        <taxon>Ecdysozoa</taxon>
        <taxon>Nematoda</taxon>
        <taxon>Chromadorea</taxon>
        <taxon>Rhabditida</taxon>
        <taxon>Tylenchina</taxon>
        <taxon>Panagrolaimomorpha</taxon>
        <taxon>Strongyloidoidea</taxon>
        <taxon>Strongyloididae</taxon>
        <taxon>Strongyloides</taxon>
    </lineage>
</organism>
<dbReference type="WBParaSite" id="SVE_0113000.1">
    <property type="protein sequence ID" value="SVE_0113000.1"/>
    <property type="gene ID" value="SVE_0113000"/>
</dbReference>
<dbReference type="SUPFAM" id="SSF47473">
    <property type="entry name" value="EF-hand"/>
    <property type="match status" value="1"/>
</dbReference>
<dbReference type="InterPro" id="IPR011992">
    <property type="entry name" value="EF-hand-dom_pair"/>
</dbReference>
<dbReference type="FunFam" id="1.10.238.10:FF:000646">
    <property type="entry name" value="Calmodulin, striated muscle"/>
    <property type="match status" value="1"/>
</dbReference>
<dbReference type="InterPro" id="IPR018247">
    <property type="entry name" value="EF_Hand_1_Ca_BS"/>
</dbReference>
<feature type="domain" description="EF-hand" evidence="5">
    <location>
        <begin position="95"/>
        <end position="130"/>
    </location>
</feature>
<keyword evidence="4" id="KW-0732">Signal</keyword>
<dbReference type="Proteomes" id="UP000035680">
    <property type="component" value="Unassembled WGS sequence"/>
</dbReference>
<feature type="domain" description="EF-hand" evidence="5">
    <location>
        <begin position="133"/>
        <end position="163"/>
    </location>
</feature>
<dbReference type="InterPro" id="IPR002048">
    <property type="entry name" value="EF_hand_dom"/>
</dbReference>
<feature type="domain" description="EF-hand" evidence="5">
    <location>
        <begin position="59"/>
        <end position="94"/>
    </location>
</feature>
<evidence type="ECO:0000256" key="1">
    <source>
        <dbReference type="ARBA" id="ARBA00022723"/>
    </source>
</evidence>
<evidence type="ECO:0000259" key="5">
    <source>
        <dbReference type="PROSITE" id="PS50222"/>
    </source>
</evidence>
<keyword evidence="6" id="KW-1185">Reference proteome</keyword>
<dbReference type="Gene3D" id="1.10.238.10">
    <property type="entry name" value="EF-hand"/>
    <property type="match status" value="2"/>
</dbReference>
<proteinExistence type="predicted"/>
<dbReference type="GO" id="GO:0005509">
    <property type="term" value="F:calcium ion binding"/>
    <property type="evidence" value="ECO:0007669"/>
    <property type="project" value="InterPro"/>
</dbReference>
<feature type="domain" description="EF-hand" evidence="5">
    <location>
        <begin position="164"/>
        <end position="197"/>
    </location>
</feature>
<evidence type="ECO:0000256" key="2">
    <source>
        <dbReference type="ARBA" id="ARBA00022737"/>
    </source>
</evidence>
<keyword evidence="2" id="KW-0677">Repeat</keyword>
<dbReference type="PRINTS" id="PR01362">
    <property type="entry name" value="CALFLAGIN"/>
</dbReference>
<keyword evidence="3" id="KW-0106">Calcium</keyword>
<dbReference type="PROSITE" id="PS50222">
    <property type="entry name" value="EF_HAND_2"/>
    <property type="match status" value="4"/>
</dbReference>
<evidence type="ECO:0000313" key="7">
    <source>
        <dbReference type="WBParaSite" id="SVE_0113000.1"/>
    </source>
</evidence>
<reference evidence="7" key="2">
    <citation type="submission" date="2015-08" db="UniProtKB">
        <authorList>
            <consortium name="WormBaseParasite"/>
        </authorList>
    </citation>
    <scope>IDENTIFICATION</scope>
</reference>
<dbReference type="Pfam" id="PF13499">
    <property type="entry name" value="EF-hand_7"/>
    <property type="match status" value="2"/>
</dbReference>
<dbReference type="STRING" id="75913.A0A0K0EX76"/>
<feature type="chain" id="PRO_5005328798" evidence="4">
    <location>
        <begin position="21"/>
        <end position="197"/>
    </location>
</feature>
<dbReference type="InterPro" id="IPR003299">
    <property type="entry name" value="Calflagin-bd"/>
</dbReference>
<name>A0A0K0EX76_STRVS</name>